<protein>
    <submittedName>
        <fullName evidence="3">Outer membrane protein beta-barrel domain-containing protein</fullName>
    </submittedName>
</protein>
<feature type="domain" description="Outer membrane protein beta-barrel" evidence="2">
    <location>
        <begin position="22"/>
        <end position="185"/>
    </location>
</feature>
<dbReference type="Pfam" id="PF13568">
    <property type="entry name" value="OMP_b-brl_2"/>
    <property type="match status" value="1"/>
</dbReference>
<dbReference type="RefSeq" id="WP_090247322.1">
    <property type="nucleotide sequence ID" value="NZ_FPAS01000001.1"/>
</dbReference>
<accession>A0A1I6YRK6</accession>
<evidence type="ECO:0000256" key="1">
    <source>
        <dbReference type="SAM" id="SignalP"/>
    </source>
</evidence>
<gene>
    <name evidence="3" type="ORF">SAMN05216474_1115</name>
</gene>
<evidence type="ECO:0000313" key="3">
    <source>
        <dbReference type="EMBL" id="SFT53063.1"/>
    </source>
</evidence>
<organism evidence="3 4">
    <name type="scientific">Lishizhenia tianjinensis</name>
    <dbReference type="NCBI Taxonomy" id="477690"/>
    <lineage>
        <taxon>Bacteria</taxon>
        <taxon>Pseudomonadati</taxon>
        <taxon>Bacteroidota</taxon>
        <taxon>Flavobacteriia</taxon>
        <taxon>Flavobacteriales</taxon>
        <taxon>Crocinitomicaceae</taxon>
        <taxon>Lishizhenia</taxon>
    </lineage>
</organism>
<keyword evidence="1" id="KW-0732">Signal</keyword>
<reference evidence="3 4" key="1">
    <citation type="submission" date="2016-10" db="EMBL/GenBank/DDBJ databases">
        <authorList>
            <person name="de Groot N.N."/>
        </authorList>
    </citation>
    <scope>NUCLEOTIDE SEQUENCE [LARGE SCALE GENOMIC DNA]</scope>
    <source>
        <strain evidence="3 4">CGMCC 1.7005</strain>
    </source>
</reference>
<proteinExistence type="predicted"/>
<evidence type="ECO:0000313" key="4">
    <source>
        <dbReference type="Proteomes" id="UP000236454"/>
    </source>
</evidence>
<dbReference type="EMBL" id="FPAS01000001">
    <property type="protein sequence ID" value="SFT53063.1"/>
    <property type="molecule type" value="Genomic_DNA"/>
</dbReference>
<name>A0A1I6YRK6_9FLAO</name>
<dbReference type="Proteomes" id="UP000236454">
    <property type="component" value="Unassembled WGS sequence"/>
</dbReference>
<dbReference type="AlphaFoldDB" id="A0A1I6YRK6"/>
<feature type="chain" id="PRO_5014945404" evidence="1">
    <location>
        <begin position="27"/>
        <end position="213"/>
    </location>
</feature>
<feature type="signal peptide" evidence="1">
    <location>
        <begin position="1"/>
        <end position="26"/>
    </location>
</feature>
<evidence type="ECO:0000259" key="2">
    <source>
        <dbReference type="Pfam" id="PF13568"/>
    </source>
</evidence>
<sequence length="213" mass="24741">MKSKLTLLAILSLPLFGFSQRLNVNAGTSFSKIDYQRLYGDYFVTDYEQYFMGVNLGFQLDYLEKEHFYLSSSLNYLQKGGTKEYVFPSQTEEKLESSRLNFNYLSLNTVINYKLSFLPFEKLNPVVFAGPRVDYLMGYNSSLDLDINANDLMFGINAGLALRYDFQKFSLGWNAHFLHSFNNLADINYEPPHNWHKIKDLSFSTQLSFGYNF</sequence>
<dbReference type="InterPro" id="IPR025665">
    <property type="entry name" value="Beta-barrel_OMP_2"/>
</dbReference>
<keyword evidence="4" id="KW-1185">Reference proteome</keyword>
<dbReference type="STRING" id="477690.SAMN05216474_1115"/>
<dbReference type="OrthoDB" id="947434at2"/>